<gene>
    <name evidence="3" type="ORF">MM236_07980</name>
</gene>
<keyword evidence="1" id="KW-0732">Signal</keyword>
<accession>A0ABS9UMU9</accession>
<dbReference type="PROSITE" id="PS51841">
    <property type="entry name" value="LTD"/>
    <property type="match status" value="2"/>
</dbReference>
<dbReference type="Gene3D" id="2.60.40.1220">
    <property type="match status" value="2"/>
</dbReference>
<evidence type="ECO:0000259" key="2">
    <source>
        <dbReference type="PROSITE" id="PS51841"/>
    </source>
</evidence>
<dbReference type="InterPro" id="IPR001322">
    <property type="entry name" value="Lamin_tail_dom"/>
</dbReference>
<protein>
    <submittedName>
        <fullName evidence="3">Lamin tail domain-containing protein</fullName>
    </submittedName>
</protein>
<evidence type="ECO:0000256" key="1">
    <source>
        <dbReference type="ARBA" id="ARBA00022729"/>
    </source>
</evidence>
<name>A0ABS9UMU9_9BACT</name>
<keyword evidence="4" id="KW-1185">Reference proteome</keyword>
<dbReference type="PROSITE" id="PS51257">
    <property type="entry name" value="PROKAR_LIPOPROTEIN"/>
    <property type="match status" value="1"/>
</dbReference>
<comment type="caution">
    <text evidence="3">The sequence shown here is derived from an EMBL/GenBank/DDBJ whole genome shotgun (WGS) entry which is preliminary data.</text>
</comment>
<dbReference type="SUPFAM" id="SSF74853">
    <property type="entry name" value="Lamin A/C globular tail domain"/>
    <property type="match status" value="2"/>
</dbReference>
<dbReference type="RefSeq" id="WP_241274434.1">
    <property type="nucleotide sequence ID" value="NZ_JAKZGS010000004.1"/>
</dbReference>
<feature type="domain" description="LTD" evidence="2">
    <location>
        <begin position="827"/>
        <end position="935"/>
    </location>
</feature>
<evidence type="ECO:0000313" key="3">
    <source>
        <dbReference type="EMBL" id="MCH7397923.1"/>
    </source>
</evidence>
<sequence length="1115" mass="124985">MKILLFVWGFIAFSILGCSFFKQAETFAQNQDFESSFNIVNHPDEFLPLWSANEIRSTSSRVFQANGQGRNNSRALAVQPIASFDGVIYSQINLMDLVEPKIAFFAKTNQNGSGNRPVEVFVSFSHDQIQFTEAIQVGNDDTFSNQQTEYNLYEMFIPDLFWNEENVYLKFEVKFGQGSGSAARFFMDDFGVFSGDEQVDPIRVVETLVLDPFRVKINFDREIQVFDKAKASLQGLEILSIDFPDDSSAIIHTASEVPIQVLQLSLENIFEKNGVLTEEVNVSVDNTKIQIGEILVENPNSLVIRFSQNYLSSDVSQTSKFLVNGANPSDISLNEDGFSIKLSLSNGLLLSQMVKIETQAFLNTNQELGLPQTREFVYIDEIETIFAKNQNRISIVSFLELDFESFDFNDFSIIDGEFIFSEWEISDGRKVFDLLSDSPFEEGITYTLRIPSRKTLRGKQLNGSYRDFVWDATPPEVVRVDGISSREIVLVFSEPLDPIFAMILSFYKINGREPMEAQIQGNGNSMILKWDFDFEENRIYVLGIEGVADFAGNVISKTDFAFTFESPKKLAFKNLIINEIMPAPRAGNSLPNVEYIEIYNPSSDPIALGGFQLANSRRTTTIPSEVILPDQYIILCPRTQVNQFSRFGRVIGLTNWPTLLNSADQVKLYDNEGIIIDSLNYTTANFGGSSFASGGYSLEIVNPFIKCNLIGNLKTSIATERGTPGKINSLFDETPDRSTPVLLNASVLSTNQVLLFFSKSLSPDLSNLDFIINPPLSTINIELDPEQNSLLLTFDQIIQEGTQYLIVVNGLRDCIGNLIKEGENAAFFTIPSLAASGDVIINEVLFNANTGGPKFVEIYNQSEKFINLKDWKLANLNTSNEIDNRRIVSSEDLIIEPGGFLVFTTDVDRLSSDYPKGVRENFELVSTLPSYPQSSGNVVWLDPIEEIVEIFSYSERMHHRLLKEVRGVSLERLSALELVENPNNWKSASASVGFATPGYKNSNVFEEIDSFGIEIQPKVFVPDAAGEQNFTQISYKVDQAGDLATMRIYSINGQLIREICQNEIWGSSGFYTWDGTDSNSRKVRPGYYILVVDLFDLEGNVTQIKKTIVVGAKIQ</sequence>
<dbReference type="Gene3D" id="2.60.40.1260">
    <property type="entry name" value="Lamin Tail domain"/>
    <property type="match status" value="1"/>
</dbReference>
<dbReference type="Pfam" id="PF00932">
    <property type="entry name" value="LTD"/>
    <property type="match status" value="2"/>
</dbReference>
<reference evidence="3" key="1">
    <citation type="submission" date="2022-03" db="EMBL/GenBank/DDBJ databases">
        <title>De novo assembled genomes of Belliella spp. (Cyclobacteriaceae) strains.</title>
        <authorList>
            <person name="Szabo A."/>
            <person name="Korponai K."/>
            <person name="Felfoldi T."/>
        </authorList>
    </citation>
    <scope>NUCLEOTIDE SEQUENCE</scope>
    <source>
        <strain evidence="3">DSM 107340</strain>
    </source>
</reference>
<dbReference type="Proteomes" id="UP001165488">
    <property type="component" value="Unassembled WGS sequence"/>
</dbReference>
<organism evidence="3 4">
    <name type="scientific">Belliella calami</name>
    <dbReference type="NCBI Taxonomy" id="2923436"/>
    <lineage>
        <taxon>Bacteria</taxon>
        <taxon>Pseudomonadati</taxon>
        <taxon>Bacteroidota</taxon>
        <taxon>Cytophagia</taxon>
        <taxon>Cytophagales</taxon>
        <taxon>Cyclobacteriaceae</taxon>
        <taxon>Belliella</taxon>
    </lineage>
</organism>
<dbReference type="InterPro" id="IPR014755">
    <property type="entry name" value="Cu-Rt/internalin_Ig-like"/>
</dbReference>
<feature type="domain" description="LTD" evidence="2">
    <location>
        <begin position="560"/>
        <end position="683"/>
    </location>
</feature>
<evidence type="ECO:0000313" key="4">
    <source>
        <dbReference type="Proteomes" id="UP001165488"/>
    </source>
</evidence>
<proteinExistence type="predicted"/>
<dbReference type="InterPro" id="IPR036415">
    <property type="entry name" value="Lamin_tail_dom_sf"/>
</dbReference>
<dbReference type="EMBL" id="JAKZGS010000004">
    <property type="protein sequence ID" value="MCH7397923.1"/>
    <property type="molecule type" value="Genomic_DNA"/>
</dbReference>
<dbReference type="Gene3D" id="2.60.40.4070">
    <property type="match status" value="1"/>
</dbReference>